<evidence type="ECO:0000256" key="2">
    <source>
        <dbReference type="SAM" id="MobiDB-lite"/>
    </source>
</evidence>
<dbReference type="Proteomes" id="UP000001660">
    <property type="component" value="Chromosome"/>
</dbReference>
<feature type="coiled-coil region" evidence="1">
    <location>
        <begin position="31"/>
        <end position="58"/>
    </location>
</feature>
<dbReference type="HOGENOM" id="CLU_548235_0_0_0"/>
<protein>
    <recommendedName>
        <fullName evidence="6">DNA pilot protein</fullName>
    </recommendedName>
</protein>
<evidence type="ECO:0000313" key="4">
    <source>
        <dbReference type="EMBL" id="CBK43880.1"/>
    </source>
</evidence>
<evidence type="ECO:0000256" key="3">
    <source>
        <dbReference type="SAM" id="SignalP"/>
    </source>
</evidence>
<dbReference type="STRING" id="330214.NIDE4214"/>
<feature type="chain" id="PRO_5003119846" description="DNA pilot protein" evidence="3">
    <location>
        <begin position="22"/>
        <end position="497"/>
    </location>
</feature>
<keyword evidence="5" id="KW-1185">Reference proteome</keyword>
<evidence type="ECO:0008006" key="6">
    <source>
        <dbReference type="Google" id="ProtNLM"/>
    </source>
</evidence>
<accession>D8P8P8</accession>
<evidence type="ECO:0000313" key="5">
    <source>
        <dbReference type="Proteomes" id="UP000001660"/>
    </source>
</evidence>
<dbReference type="AlphaFoldDB" id="D8P8P8"/>
<organism evidence="4 5">
    <name type="scientific">Nitrospira defluvii</name>
    <dbReference type="NCBI Taxonomy" id="330214"/>
    <lineage>
        <taxon>Bacteria</taxon>
        <taxon>Pseudomonadati</taxon>
        <taxon>Nitrospirota</taxon>
        <taxon>Nitrospiria</taxon>
        <taxon>Nitrospirales</taxon>
        <taxon>Nitrospiraceae</taxon>
        <taxon>Nitrospira</taxon>
    </lineage>
</organism>
<gene>
    <name evidence="4" type="ORF">NIDE4214</name>
</gene>
<evidence type="ECO:0000256" key="1">
    <source>
        <dbReference type="SAM" id="Coils"/>
    </source>
</evidence>
<feature type="region of interest" description="Disordered" evidence="2">
    <location>
        <begin position="264"/>
        <end position="309"/>
    </location>
</feature>
<keyword evidence="3" id="KW-0732">Signal</keyword>
<feature type="region of interest" description="Disordered" evidence="2">
    <location>
        <begin position="153"/>
        <end position="193"/>
    </location>
</feature>
<proteinExistence type="predicted"/>
<name>D8P8P8_9BACT</name>
<reference evidence="4 5" key="1">
    <citation type="journal article" date="2010" name="Proc. Natl. Acad. Sci. U.S.A.">
        <title>A Nitrospira metagenome illuminates the physiology and evolution of globally important nitrite-oxidizing bacteria.</title>
        <authorList>
            <person name="Lucker S."/>
            <person name="Wagner M."/>
            <person name="Maixner F."/>
            <person name="Pelletier E."/>
            <person name="Koch H."/>
            <person name="Vacherie B."/>
            <person name="Rattei T."/>
            <person name="Sinninghe Damste J."/>
            <person name="Spieck E."/>
            <person name="Le Paslier D."/>
            <person name="Daims H."/>
        </authorList>
    </citation>
    <scope>NUCLEOTIDE SEQUENCE [LARGE SCALE GENOMIC DNA]</scope>
</reference>
<keyword evidence="1" id="KW-0175">Coiled coil</keyword>
<dbReference type="EMBL" id="FP929003">
    <property type="protein sequence ID" value="CBK43880.1"/>
    <property type="molecule type" value="Genomic_DNA"/>
</dbReference>
<dbReference type="KEGG" id="nde:NIDE4214"/>
<sequence length="497" mass="55756">MAKGLLASAMLSGLGQGVANAAGTGVQVYSAMMLQEQREKMELRKMELMEKASAAREQRGYDFQRGLQQERIGSDMVNRSLDRESADAREELGHDFQRGMQQERIGADTLNRSLDRGHADALEGRREEFMTGRDQTALGGDILRDTLRYRHDQDRRDEDRLEHSQEFRDKLKEERRQHDDRMGIEREKLKSDRKLSKEDELFVHILGEELKDLRKEITDPMTSAERVTAARQEYNQTRSTLMQVLGHQEKPTSPANLAIRNRFGNPALTGKSTPQPPPSSPPRGERVLPPQTTPTPAPMLQNGPTDALDYGANRAIEGVKNTLGSLKDSLFPQGAQPLAPIVREPKEEAISTIRGETNAALKDTDQKQSGDKAPRLKGEMERSVEDIFAAARGTADELNKQYGNNPTTNPLAFFNSPEFDSLSPRKQQDLRTVYHQFTQGNMSRDVVLSSVHAVLDDPWGTIKAEQIGRLLNGMRNEKSGEQQRVSRGFLENTMALA</sequence>
<feature type="signal peptide" evidence="3">
    <location>
        <begin position="1"/>
        <end position="21"/>
    </location>
</feature>